<evidence type="ECO:0000313" key="2">
    <source>
        <dbReference type="Proteomes" id="UP000189800"/>
    </source>
</evidence>
<protein>
    <submittedName>
        <fullName evidence="1">Uncharacterized protein</fullName>
    </submittedName>
</protein>
<keyword evidence="2" id="KW-1185">Reference proteome</keyword>
<name>A0A1T0CKR5_9GAMM</name>
<proteinExistence type="predicted"/>
<dbReference type="Proteomes" id="UP000189800">
    <property type="component" value="Unassembled WGS sequence"/>
</dbReference>
<comment type="caution">
    <text evidence="1">The sequence shown here is derived from an EMBL/GenBank/DDBJ whole genome shotgun (WGS) entry which is preliminary data.</text>
</comment>
<sequence>MTAYNTNTQTNTKGAVIAPISAITPAMTGTPRPTAYTLTSHKGNYHRTLPTLDQAERIAQIFAYCGLDVCITPVMFGGVA</sequence>
<dbReference type="RefSeq" id="WP_078254749.1">
    <property type="nucleotide sequence ID" value="NZ_MUYU01000025.1"/>
</dbReference>
<dbReference type="AlphaFoldDB" id="A0A1T0CKR5"/>
<evidence type="ECO:0000313" key="1">
    <source>
        <dbReference type="EMBL" id="OOS22927.1"/>
    </source>
</evidence>
<gene>
    <name evidence="1" type="ORF">B0680_08920</name>
</gene>
<dbReference type="EMBL" id="MUYU01000025">
    <property type="protein sequence ID" value="OOS22927.1"/>
    <property type="molecule type" value="Genomic_DNA"/>
</dbReference>
<dbReference type="STRING" id="470453.B0680_08920"/>
<organism evidence="1 2">
    <name type="scientific">Moraxella pluranimalium</name>
    <dbReference type="NCBI Taxonomy" id="470453"/>
    <lineage>
        <taxon>Bacteria</taxon>
        <taxon>Pseudomonadati</taxon>
        <taxon>Pseudomonadota</taxon>
        <taxon>Gammaproteobacteria</taxon>
        <taxon>Moraxellales</taxon>
        <taxon>Moraxellaceae</taxon>
        <taxon>Moraxella</taxon>
    </lineage>
</organism>
<accession>A0A1T0CKR5</accession>
<reference evidence="1 2" key="1">
    <citation type="submission" date="2017-02" db="EMBL/GenBank/DDBJ databases">
        <title>Draft genome sequence of Moraxella pluranimalium CCUG 54913T type strain.</title>
        <authorList>
            <person name="Salva-Serra F."/>
            <person name="Engstrom-Jakobsson H."/>
            <person name="Thorell K."/>
            <person name="Jaen-Luchoro D."/>
            <person name="Gonzales-Siles L."/>
            <person name="Karlsson R."/>
            <person name="Yazdan S."/>
            <person name="Boulund F."/>
            <person name="Johnning A."/>
            <person name="Engstrand L."/>
            <person name="Kristiansson E."/>
            <person name="Moore E."/>
        </authorList>
    </citation>
    <scope>NUCLEOTIDE SEQUENCE [LARGE SCALE GENOMIC DNA]</scope>
    <source>
        <strain evidence="1 2">CCUG 54913</strain>
    </source>
</reference>